<reference evidence="1" key="1">
    <citation type="journal article" date="2022" name="bioRxiv">
        <title>Sequencing and chromosome-scale assembly of the giantPleurodeles waltlgenome.</title>
        <authorList>
            <person name="Brown T."/>
            <person name="Elewa A."/>
            <person name="Iarovenko S."/>
            <person name="Subramanian E."/>
            <person name="Araus A.J."/>
            <person name="Petzold A."/>
            <person name="Susuki M."/>
            <person name="Suzuki K.-i.T."/>
            <person name="Hayashi T."/>
            <person name="Toyoda A."/>
            <person name="Oliveira C."/>
            <person name="Osipova E."/>
            <person name="Leigh N.D."/>
            <person name="Simon A."/>
            <person name="Yun M.H."/>
        </authorList>
    </citation>
    <scope>NUCLEOTIDE SEQUENCE</scope>
    <source>
        <strain evidence="1">20211129_DDA</strain>
        <tissue evidence="1">Liver</tissue>
    </source>
</reference>
<dbReference type="AlphaFoldDB" id="A0AAV7PYK9"/>
<sequence length="82" mass="8748">MEERVAVRESPGRVPLKDAAEEEATYVDSSSCVDMGGYPEFFPGGGPRGISPPTRAVRVPPPVAAYQYGVIADVARRGGRKL</sequence>
<dbReference type="EMBL" id="JANPWB010000011">
    <property type="protein sequence ID" value="KAJ1132294.1"/>
    <property type="molecule type" value="Genomic_DNA"/>
</dbReference>
<keyword evidence="2" id="KW-1185">Reference proteome</keyword>
<comment type="caution">
    <text evidence="1">The sequence shown here is derived from an EMBL/GenBank/DDBJ whole genome shotgun (WGS) entry which is preliminary data.</text>
</comment>
<gene>
    <name evidence="1" type="ORF">NDU88_010620</name>
</gene>
<evidence type="ECO:0000313" key="2">
    <source>
        <dbReference type="Proteomes" id="UP001066276"/>
    </source>
</evidence>
<dbReference type="Proteomes" id="UP001066276">
    <property type="component" value="Chromosome 7"/>
</dbReference>
<evidence type="ECO:0000313" key="1">
    <source>
        <dbReference type="EMBL" id="KAJ1132294.1"/>
    </source>
</evidence>
<proteinExistence type="predicted"/>
<protein>
    <submittedName>
        <fullName evidence="1">Uncharacterized protein</fullName>
    </submittedName>
</protein>
<accession>A0AAV7PYK9</accession>
<name>A0AAV7PYK9_PLEWA</name>
<organism evidence="1 2">
    <name type="scientific">Pleurodeles waltl</name>
    <name type="common">Iberian ribbed newt</name>
    <dbReference type="NCBI Taxonomy" id="8319"/>
    <lineage>
        <taxon>Eukaryota</taxon>
        <taxon>Metazoa</taxon>
        <taxon>Chordata</taxon>
        <taxon>Craniata</taxon>
        <taxon>Vertebrata</taxon>
        <taxon>Euteleostomi</taxon>
        <taxon>Amphibia</taxon>
        <taxon>Batrachia</taxon>
        <taxon>Caudata</taxon>
        <taxon>Salamandroidea</taxon>
        <taxon>Salamandridae</taxon>
        <taxon>Pleurodelinae</taxon>
        <taxon>Pleurodeles</taxon>
    </lineage>
</organism>